<evidence type="ECO:0000313" key="2">
    <source>
        <dbReference type="EMBL" id="SMH71340.1"/>
    </source>
</evidence>
<keyword evidence="3" id="KW-1185">Reference proteome</keyword>
<evidence type="ECO:0000313" key="3">
    <source>
        <dbReference type="Proteomes" id="UP000230607"/>
    </source>
</evidence>
<keyword evidence="1" id="KW-1133">Transmembrane helix</keyword>
<organism evidence="2 3">
    <name type="scientific">Candidatus Nitrosotalea okcheonensis</name>
    <dbReference type="NCBI Taxonomy" id="1903276"/>
    <lineage>
        <taxon>Archaea</taxon>
        <taxon>Nitrososphaerota</taxon>
        <taxon>Nitrososphaeria</taxon>
        <taxon>Nitrosotaleales</taxon>
        <taxon>Nitrosotaleaceae</taxon>
        <taxon>Nitrosotalea</taxon>
    </lineage>
</organism>
<feature type="transmembrane region" description="Helical" evidence="1">
    <location>
        <begin position="31"/>
        <end position="49"/>
    </location>
</feature>
<dbReference type="EMBL" id="LT841358">
    <property type="protein sequence ID" value="SMH71340.1"/>
    <property type="molecule type" value="Genomic_DNA"/>
</dbReference>
<gene>
    <name evidence="2" type="ORF">NCS_11147</name>
</gene>
<evidence type="ECO:0000256" key="1">
    <source>
        <dbReference type="SAM" id="Phobius"/>
    </source>
</evidence>
<dbReference type="AlphaFoldDB" id="A0A2H1FF03"/>
<protein>
    <submittedName>
        <fullName evidence="2">Uncharacterized protein</fullName>
    </submittedName>
</protein>
<dbReference type="RefSeq" id="WP_157927327.1">
    <property type="nucleotide sequence ID" value="NZ_LT841358.1"/>
</dbReference>
<proteinExistence type="predicted"/>
<accession>A0A2H1FF03</accession>
<keyword evidence="1" id="KW-0812">Transmembrane</keyword>
<feature type="transmembrane region" description="Helical" evidence="1">
    <location>
        <begin position="7"/>
        <end position="25"/>
    </location>
</feature>
<name>A0A2H1FF03_9ARCH</name>
<sequence>METEWNKLSILIISILATAGMAISFFVNYPIAGTVIGVTIGFVLSYVVQTKTQRRAWKRDFIIKTVDSVYGPLYDESILIETRYDLLSSTRHYYQFIVNTWKAIKNNYTYHLIEDSNFRKDVESFYDLIDECNLLTSYTYEKVGKIISSRGSEFYKMDVIGLGYFFKIHTGREEPNLSDCLIHGIHPIDTYTKSSQRWEIQVTYRTDSGGQTSKMLNSDKDFDELKLSGRSC</sequence>
<reference evidence="3" key="1">
    <citation type="submission" date="2017-03" db="EMBL/GenBank/DDBJ databases">
        <authorList>
            <person name="Herbold C."/>
        </authorList>
    </citation>
    <scope>NUCLEOTIDE SEQUENCE [LARGE SCALE GENOMIC DNA]</scope>
</reference>
<dbReference type="Proteomes" id="UP000230607">
    <property type="component" value="Chromosome 1"/>
</dbReference>
<keyword evidence="1" id="KW-0472">Membrane</keyword>